<protein>
    <recommendedName>
        <fullName evidence="4">glutamate--cysteine ligase</fullName>
        <ecNumber evidence="4">6.3.2.2</ecNumber>
    </recommendedName>
</protein>
<dbReference type="AlphaFoldDB" id="A0A9W6GMH1"/>
<dbReference type="InterPro" id="IPR014746">
    <property type="entry name" value="Gln_synth/guanido_kin_cat_dom"/>
</dbReference>
<dbReference type="NCBIfam" id="TIGR01435">
    <property type="entry name" value="glu_cys_lig_rel"/>
    <property type="match status" value="1"/>
</dbReference>
<evidence type="ECO:0000259" key="15">
    <source>
        <dbReference type="PROSITE" id="PS50975"/>
    </source>
</evidence>
<keyword evidence="11" id="KW-0464">Manganese</keyword>
<comment type="pathway">
    <text evidence="3">Sulfur metabolism; glutathione biosynthesis; glutathione from L-cysteine and L-glutamate: step 1/2.</text>
</comment>
<dbReference type="Pfam" id="PF04262">
    <property type="entry name" value="Glu_cys_ligase"/>
    <property type="match status" value="2"/>
</dbReference>
<dbReference type="GO" id="GO:0006750">
    <property type="term" value="P:glutathione biosynthetic process"/>
    <property type="evidence" value="ECO:0007669"/>
    <property type="project" value="UniProtKB-KW"/>
</dbReference>
<comment type="caution">
    <text evidence="16">The sequence shown here is derived from an EMBL/GenBank/DDBJ whole genome shotgun (WGS) entry which is preliminary data.</text>
</comment>
<evidence type="ECO:0000256" key="9">
    <source>
        <dbReference type="ARBA" id="ARBA00022840"/>
    </source>
</evidence>
<sequence length="775" mass="89441">MLGNLRDLLDREGRFKRDILKGNFGLEKENVRVDREGHLALTPHPKELGDKSTHPYITTDFSESQIEMITPPFKNLDETYYFMENIHDIVSGSIGEELLWPQSIPPALPEEEHIPIARYDGSKKGIEAEEYREMLAEKYGKKKQLISGIHYNFSFEDEFLRRVQVQLGDTREFKDFKDDIYLKMARNLLRYNWLLIYIFGASIGSHESYSQKCNSYMKAAGEGTYYFPHATSFRNGPCGYKNLKEYMVSYNTIREYTADLRKLIEVGEISGAKEYYSSVRVKTLGEGDILDNLDKNGVSYLELRFVDLNPFKKIGIERETLYFLHLFLIYCLVADDRRYTEEAKREDEYNTTLVSSAGRMKNTLLMRDGEKVDIKQWKREIFSEVRELLETLSPKEKIYEEALNRVEVRAMEDPLSKKLVDRLEDEGYINFHLDRAKKYLEETRAKEYNLKSYEDLELSTQILIKEALKRGVRVDILDRKESFIALHQGDRTEYVKQATKTSLDSYSTVLVMENKLVTKRVLDENKVRTPQGRSYTDIEEAMDDFELYSGGGIVIKPNNTNFGIGITIFKNGIDEESYKKAVEIAFGHDSTILIEEFISGKEYRFFVIGDEVVGILHRVPANVCGDGRSSISDLVYEKNKDPLRGKGYKTPLEKINLGVAEEMFLKGQDLGFDYIPREGEVIYLRENSNISTGGDSIDFTDEIHPEYKRIAVEAAKAVNATICGVDMMLDQMEEFDERGYGIIELNFNPAIHIHCYPYRGKNRGLGKKVLDELGF</sequence>
<dbReference type="PROSITE" id="PS50975">
    <property type="entry name" value="ATP_GRASP"/>
    <property type="match status" value="1"/>
</dbReference>
<feature type="domain" description="ATP-grasp" evidence="15">
    <location>
        <begin position="519"/>
        <end position="774"/>
    </location>
</feature>
<dbReference type="Proteomes" id="UP001144471">
    <property type="component" value="Unassembled WGS sequence"/>
</dbReference>
<evidence type="ECO:0000313" key="17">
    <source>
        <dbReference type="Proteomes" id="UP001144471"/>
    </source>
</evidence>
<evidence type="ECO:0000313" key="16">
    <source>
        <dbReference type="EMBL" id="GLI56845.1"/>
    </source>
</evidence>
<dbReference type="HAMAP" id="MF_00782">
    <property type="entry name" value="Glut_biosynth"/>
    <property type="match status" value="1"/>
</dbReference>
<dbReference type="SUPFAM" id="SSF55931">
    <property type="entry name" value="Glutamine synthetase/guanido kinase"/>
    <property type="match status" value="1"/>
</dbReference>
<keyword evidence="5" id="KW-0436">Ligase</keyword>
<keyword evidence="7" id="KW-0479">Metal-binding</keyword>
<dbReference type="SUPFAM" id="SSF56059">
    <property type="entry name" value="Glutathione synthetase ATP-binding domain-like"/>
    <property type="match status" value="1"/>
</dbReference>
<dbReference type="NCBIfam" id="NF002688">
    <property type="entry name" value="PRK02471.1"/>
    <property type="match status" value="1"/>
</dbReference>
<dbReference type="Pfam" id="PF08443">
    <property type="entry name" value="RimK"/>
    <property type="match status" value="2"/>
</dbReference>
<dbReference type="InterPro" id="IPR040657">
    <property type="entry name" value="GshAB_ATP-grasp"/>
</dbReference>
<dbReference type="PANTHER" id="PTHR38761">
    <property type="entry name" value="GLUTAMATE--CYSTEINE LIGASE"/>
    <property type="match status" value="1"/>
</dbReference>
<keyword evidence="6" id="KW-0317">Glutathione biosynthesis</keyword>
<name>A0A9W6GMH1_9FUSO</name>
<evidence type="ECO:0000256" key="4">
    <source>
        <dbReference type="ARBA" id="ARBA00012220"/>
    </source>
</evidence>
<evidence type="ECO:0000256" key="10">
    <source>
        <dbReference type="ARBA" id="ARBA00022842"/>
    </source>
</evidence>
<dbReference type="EMBL" id="BSDY01000010">
    <property type="protein sequence ID" value="GLI56845.1"/>
    <property type="molecule type" value="Genomic_DNA"/>
</dbReference>
<reference evidence="16" key="1">
    <citation type="submission" date="2022-12" db="EMBL/GenBank/DDBJ databases">
        <title>Reference genome sequencing for broad-spectrum identification of bacterial and archaeal isolates by mass spectrometry.</title>
        <authorList>
            <person name="Sekiguchi Y."/>
            <person name="Tourlousse D.M."/>
        </authorList>
    </citation>
    <scope>NUCLEOTIDE SEQUENCE</scope>
    <source>
        <strain evidence="16">10succ1</strain>
    </source>
</reference>
<keyword evidence="8 14" id="KW-0547">Nucleotide-binding</keyword>
<dbReference type="Gene3D" id="3.30.590.20">
    <property type="match status" value="1"/>
</dbReference>
<comment type="cofactor">
    <cofactor evidence="1">
        <name>Mn(2+)</name>
        <dbReference type="ChEBI" id="CHEBI:29035"/>
    </cofactor>
</comment>
<evidence type="ECO:0000256" key="2">
    <source>
        <dbReference type="ARBA" id="ARBA00001946"/>
    </source>
</evidence>
<keyword evidence="17" id="KW-1185">Reference proteome</keyword>
<dbReference type="RefSeq" id="WP_281836221.1">
    <property type="nucleotide sequence ID" value="NZ_BSDY01000010.1"/>
</dbReference>
<evidence type="ECO:0000256" key="5">
    <source>
        <dbReference type="ARBA" id="ARBA00022598"/>
    </source>
</evidence>
<keyword evidence="12" id="KW-0511">Multifunctional enzyme</keyword>
<evidence type="ECO:0000256" key="13">
    <source>
        <dbReference type="ARBA" id="ARBA00048819"/>
    </source>
</evidence>
<dbReference type="Pfam" id="PF18419">
    <property type="entry name" value="ATP-grasp_6"/>
    <property type="match status" value="1"/>
</dbReference>
<comment type="cofactor">
    <cofactor evidence="2">
        <name>Mg(2+)</name>
        <dbReference type="ChEBI" id="CHEBI:18420"/>
    </cofactor>
</comment>
<evidence type="ECO:0000256" key="14">
    <source>
        <dbReference type="PROSITE-ProRule" id="PRU00409"/>
    </source>
</evidence>
<dbReference type="PANTHER" id="PTHR38761:SF1">
    <property type="entry name" value="GLUTAMATE--CYSTEINE LIGASE"/>
    <property type="match status" value="1"/>
</dbReference>
<dbReference type="InterPro" id="IPR013651">
    <property type="entry name" value="ATP-grasp_RimK-type"/>
</dbReference>
<keyword evidence="10" id="KW-0460">Magnesium</keyword>
<dbReference type="GO" id="GO:0005829">
    <property type="term" value="C:cytosol"/>
    <property type="evidence" value="ECO:0007669"/>
    <property type="project" value="TreeGrafter"/>
</dbReference>
<keyword evidence="9 14" id="KW-0067">ATP-binding</keyword>
<dbReference type="InterPro" id="IPR011761">
    <property type="entry name" value="ATP-grasp"/>
</dbReference>
<evidence type="ECO:0000256" key="6">
    <source>
        <dbReference type="ARBA" id="ARBA00022684"/>
    </source>
</evidence>
<organism evidence="16 17">
    <name type="scientific">Propionigenium maris DSM 9537</name>
    <dbReference type="NCBI Taxonomy" id="1123000"/>
    <lineage>
        <taxon>Bacteria</taxon>
        <taxon>Fusobacteriati</taxon>
        <taxon>Fusobacteriota</taxon>
        <taxon>Fusobacteriia</taxon>
        <taxon>Fusobacteriales</taxon>
        <taxon>Fusobacteriaceae</taxon>
        <taxon>Propionigenium</taxon>
    </lineage>
</organism>
<dbReference type="InterPro" id="IPR006334">
    <property type="entry name" value="Glut_cys_ligase"/>
</dbReference>
<dbReference type="GO" id="GO:0004357">
    <property type="term" value="F:glutamate-cysteine ligase activity"/>
    <property type="evidence" value="ECO:0007669"/>
    <property type="project" value="UniProtKB-EC"/>
</dbReference>
<accession>A0A9W6GMH1</accession>
<comment type="catalytic activity">
    <reaction evidence="13">
        <text>L-cysteine + L-glutamate + ATP = gamma-L-glutamyl-L-cysteine + ADP + phosphate + H(+)</text>
        <dbReference type="Rhea" id="RHEA:13285"/>
        <dbReference type="ChEBI" id="CHEBI:15378"/>
        <dbReference type="ChEBI" id="CHEBI:29985"/>
        <dbReference type="ChEBI" id="CHEBI:30616"/>
        <dbReference type="ChEBI" id="CHEBI:35235"/>
        <dbReference type="ChEBI" id="CHEBI:43474"/>
        <dbReference type="ChEBI" id="CHEBI:58173"/>
        <dbReference type="ChEBI" id="CHEBI:456216"/>
        <dbReference type="EC" id="6.3.2.2"/>
    </reaction>
</comment>
<proteinExistence type="inferred from homology"/>
<evidence type="ECO:0000256" key="7">
    <source>
        <dbReference type="ARBA" id="ARBA00022723"/>
    </source>
</evidence>
<evidence type="ECO:0000256" key="8">
    <source>
        <dbReference type="ARBA" id="ARBA00022741"/>
    </source>
</evidence>
<dbReference type="EC" id="6.3.2.2" evidence="4"/>
<evidence type="ECO:0000256" key="3">
    <source>
        <dbReference type="ARBA" id="ARBA00005006"/>
    </source>
</evidence>
<dbReference type="InterPro" id="IPR007370">
    <property type="entry name" value="Glu_cys_ligase"/>
</dbReference>
<evidence type="ECO:0000256" key="12">
    <source>
        <dbReference type="ARBA" id="ARBA00023268"/>
    </source>
</evidence>
<dbReference type="InterPro" id="IPR006335">
    <property type="entry name" value="Glut_biosynth"/>
</dbReference>
<evidence type="ECO:0000256" key="1">
    <source>
        <dbReference type="ARBA" id="ARBA00001936"/>
    </source>
</evidence>
<gene>
    <name evidence="16" type="primary">gshAB</name>
    <name evidence="16" type="ORF">PM10SUCC1_23590</name>
</gene>
<dbReference type="Gene3D" id="3.30.470.20">
    <property type="entry name" value="ATP-grasp fold, B domain"/>
    <property type="match status" value="2"/>
</dbReference>
<dbReference type="GO" id="GO:0005524">
    <property type="term" value="F:ATP binding"/>
    <property type="evidence" value="ECO:0007669"/>
    <property type="project" value="UniProtKB-UniRule"/>
</dbReference>
<dbReference type="GO" id="GO:0046872">
    <property type="term" value="F:metal ion binding"/>
    <property type="evidence" value="ECO:0007669"/>
    <property type="project" value="UniProtKB-KW"/>
</dbReference>
<evidence type="ECO:0000256" key="11">
    <source>
        <dbReference type="ARBA" id="ARBA00023211"/>
    </source>
</evidence>